<evidence type="ECO:0000313" key="6">
    <source>
        <dbReference type="Proteomes" id="UP000198855"/>
    </source>
</evidence>
<dbReference type="SUPFAM" id="SSF46689">
    <property type="entry name" value="Homeodomain-like"/>
    <property type="match status" value="1"/>
</dbReference>
<dbReference type="InterPro" id="IPR009057">
    <property type="entry name" value="Homeodomain-like_sf"/>
</dbReference>
<dbReference type="InterPro" id="IPR020449">
    <property type="entry name" value="Tscrpt_reg_AraC-type_HTH"/>
</dbReference>
<organism evidence="5 6">
    <name type="scientific">Paenibacillus catalpae</name>
    <dbReference type="NCBI Taxonomy" id="1045775"/>
    <lineage>
        <taxon>Bacteria</taxon>
        <taxon>Bacillati</taxon>
        <taxon>Bacillota</taxon>
        <taxon>Bacilli</taxon>
        <taxon>Bacillales</taxon>
        <taxon>Paenibacillaceae</taxon>
        <taxon>Paenibacillus</taxon>
    </lineage>
</organism>
<dbReference type="InterPro" id="IPR018062">
    <property type="entry name" value="HTH_AraC-typ_CS"/>
</dbReference>
<dbReference type="PROSITE" id="PS01124">
    <property type="entry name" value="HTH_ARAC_FAMILY_2"/>
    <property type="match status" value="1"/>
</dbReference>
<dbReference type="InterPro" id="IPR037923">
    <property type="entry name" value="HTH-like"/>
</dbReference>
<accession>A0A1I1SWB9</accession>
<evidence type="ECO:0000313" key="5">
    <source>
        <dbReference type="EMBL" id="SFD50764.1"/>
    </source>
</evidence>
<dbReference type="OrthoDB" id="2599717at2"/>
<dbReference type="GO" id="GO:0043565">
    <property type="term" value="F:sequence-specific DNA binding"/>
    <property type="evidence" value="ECO:0007669"/>
    <property type="project" value="InterPro"/>
</dbReference>
<evidence type="ECO:0000256" key="1">
    <source>
        <dbReference type="ARBA" id="ARBA00023015"/>
    </source>
</evidence>
<dbReference type="Proteomes" id="UP000198855">
    <property type="component" value="Unassembled WGS sequence"/>
</dbReference>
<gene>
    <name evidence="5" type="ORF">SAMN05216378_0246</name>
</gene>
<dbReference type="PRINTS" id="PR00032">
    <property type="entry name" value="HTHARAC"/>
</dbReference>
<feature type="domain" description="HTH araC/xylS-type" evidence="4">
    <location>
        <begin position="154"/>
        <end position="252"/>
    </location>
</feature>
<keyword evidence="1" id="KW-0805">Transcription regulation</keyword>
<sequence length="273" mass="31930">MNHIYYVESDATHAGNFIFDIPQGHQCWLLVITKTPAQFWVNGELKKYPPHSAILYQAHQKIYYQACAEKYINNWIRFESDEPFVSKTSLPFGIPFALDDPDYCHKLFELLVIEHNFNRDYKKSSIDCLLHTLFNKLLESYFHDGFTTQYYDLLKLRAAIQSNPGDHWTVPKMADSLRISPGYLQTIYKKTFGISCIEDVISSRIRLAKEYLFHGSQTITEVAYRCGYQNVEHFCRQFKQATGYSPRKFQRHTDPLEEVRDTPVMISKLTDSP</sequence>
<dbReference type="PANTHER" id="PTHR43280">
    <property type="entry name" value="ARAC-FAMILY TRANSCRIPTIONAL REGULATOR"/>
    <property type="match status" value="1"/>
</dbReference>
<dbReference type="SUPFAM" id="SSF51215">
    <property type="entry name" value="Regulatory protein AraC"/>
    <property type="match status" value="1"/>
</dbReference>
<dbReference type="AlphaFoldDB" id="A0A1I1SWB9"/>
<protein>
    <submittedName>
        <fullName evidence="5">AraC-type DNA-binding protein</fullName>
    </submittedName>
</protein>
<keyword evidence="2 5" id="KW-0238">DNA-binding</keyword>
<dbReference type="PROSITE" id="PS00041">
    <property type="entry name" value="HTH_ARAC_FAMILY_1"/>
    <property type="match status" value="1"/>
</dbReference>
<evidence type="ECO:0000256" key="2">
    <source>
        <dbReference type="ARBA" id="ARBA00023125"/>
    </source>
</evidence>
<dbReference type="Gene3D" id="1.10.10.60">
    <property type="entry name" value="Homeodomain-like"/>
    <property type="match status" value="1"/>
</dbReference>
<dbReference type="InterPro" id="IPR018060">
    <property type="entry name" value="HTH_AraC"/>
</dbReference>
<dbReference type="Pfam" id="PF12833">
    <property type="entry name" value="HTH_18"/>
    <property type="match status" value="1"/>
</dbReference>
<reference evidence="6" key="1">
    <citation type="submission" date="2016-10" db="EMBL/GenBank/DDBJ databases">
        <authorList>
            <person name="Varghese N."/>
            <person name="Submissions S."/>
        </authorList>
    </citation>
    <scope>NUCLEOTIDE SEQUENCE [LARGE SCALE GENOMIC DNA]</scope>
    <source>
        <strain evidence="6">CGMCC 1.10784</strain>
    </source>
</reference>
<dbReference type="STRING" id="1045775.SAMN05216378_0246"/>
<evidence type="ECO:0000259" key="4">
    <source>
        <dbReference type="PROSITE" id="PS01124"/>
    </source>
</evidence>
<dbReference type="EMBL" id="FOMT01000001">
    <property type="protein sequence ID" value="SFD50764.1"/>
    <property type="molecule type" value="Genomic_DNA"/>
</dbReference>
<keyword evidence="3" id="KW-0804">Transcription</keyword>
<dbReference type="SMART" id="SM00342">
    <property type="entry name" value="HTH_ARAC"/>
    <property type="match status" value="1"/>
</dbReference>
<dbReference type="PANTHER" id="PTHR43280:SF2">
    <property type="entry name" value="HTH-TYPE TRANSCRIPTIONAL REGULATOR EXSA"/>
    <property type="match status" value="1"/>
</dbReference>
<dbReference type="RefSeq" id="WP_091180081.1">
    <property type="nucleotide sequence ID" value="NZ_FOMT01000001.1"/>
</dbReference>
<dbReference type="GO" id="GO:0003700">
    <property type="term" value="F:DNA-binding transcription factor activity"/>
    <property type="evidence" value="ECO:0007669"/>
    <property type="project" value="InterPro"/>
</dbReference>
<evidence type="ECO:0000256" key="3">
    <source>
        <dbReference type="ARBA" id="ARBA00023163"/>
    </source>
</evidence>
<keyword evidence="6" id="KW-1185">Reference proteome</keyword>
<proteinExistence type="predicted"/>
<name>A0A1I1SWB9_9BACL</name>